<dbReference type="RefSeq" id="WP_158049922.1">
    <property type="nucleotide sequence ID" value="NZ_WAJR01000019.1"/>
</dbReference>
<dbReference type="AlphaFoldDB" id="A0A6N6NLG5"/>
<evidence type="ECO:0000313" key="4">
    <source>
        <dbReference type="Proteomes" id="UP000468668"/>
    </source>
</evidence>
<keyword evidence="4" id="KW-1185">Reference proteome</keyword>
<sequence>MSNLEFERERPAAPRVVVVGLASCFGCQLQITNAEPYLLDVLGQIDLCYWQLASSDPMPEEFDVAVIEGAATTAEAIETLKAVRKKASAVIAVGACATTAGIPGMAAGNVEAGAAAVYGEAGVPEACGELVDPAPISAYIDVDFEVLCCPIDTFAFIDVLQRAIYGSNRLPQTATLCGECKHNDRGCFFGRGILCLGLVTRCGCGARCTSLGRPCNGCAGLSPDANVAAARAVCAESGVSVAAFDEALQMFNYVNPALSEASEE</sequence>
<dbReference type="Gene3D" id="3.40.50.700">
    <property type="entry name" value="NADH:ubiquinone oxidoreductase-like, 20kDa subunit"/>
    <property type="match status" value="1"/>
</dbReference>
<dbReference type="PANTHER" id="PTHR42845:SF2">
    <property type="entry name" value="F420-NON-REDUCING HYDROGENASE VHU SUBUNIT G"/>
    <property type="match status" value="1"/>
</dbReference>
<organism evidence="3 4">
    <name type="scientific">Ellagibacter isourolithinifaciens</name>
    <dbReference type="NCBI Taxonomy" id="2137581"/>
    <lineage>
        <taxon>Bacteria</taxon>
        <taxon>Bacillati</taxon>
        <taxon>Actinomycetota</taxon>
        <taxon>Coriobacteriia</taxon>
        <taxon>Eggerthellales</taxon>
        <taxon>Eggerthellaceae</taxon>
        <taxon>Ellagibacter</taxon>
    </lineage>
</organism>
<evidence type="ECO:0000256" key="1">
    <source>
        <dbReference type="ARBA" id="ARBA00023002"/>
    </source>
</evidence>
<proteinExistence type="predicted"/>
<dbReference type="GO" id="GO:0051536">
    <property type="term" value="F:iron-sulfur cluster binding"/>
    <property type="evidence" value="ECO:0007669"/>
    <property type="project" value="InterPro"/>
</dbReference>
<dbReference type="SUPFAM" id="SSF56770">
    <property type="entry name" value="HydA/Nqo6-like"/>
    <property type="match status" value="1"/>
</dbReference>
<comment type="caution">
    <text evidence="3">The sequence shown here is derived from an EMBL/GenBank/DDBJ whole genome shotgun (WGS) entry which is preliminary data.</text>
</comment>
<dbReference type="PANTHER" id="PTHR42845">
    <property type="entry name" value="COENZYME F420-REDUCING HYDROGENASE, GAMMA SUBUNIT"/>
    <property type="match status" value="1"/>
</dbReference>
<dbReference type="EMBL" id="WAJR01000019">
    <property type="protein sequence ID" value="KAB1640048.1"/>
    <property type="molecule type" value="Genomic_DNA"/>
</dbReference>
<feature type="domain" description="NADH:ubiquinone oxidoreductase-like 20kDa subunit" evidence="2">
    <location>
        <begin position="24"/>
        <end position="161"/>
    </location>
</feature>
<keyword evidence="1" id="KW-0560">Oxidoreductase</keyword>
<evidence type="ECO:0000259" key="2">
    <source>
        <dbReference type="Pfam" id="PF01058"/>
    </source>
</evidence>
<keyword evidence="3" id="KW-0830">Ubiquinone</keyword>
<dbReference type="InterPro" id="IPR037024">
    <property type="entry name" value="NiFe_Hase_small_N_sf"/>
</dbReference>
<evidence type="ECO:0000313" key="3">
    <source>
        <dbReference type="EMBL" id="KAB1640048.1"/>
    </source>
</evidence>
<dbReference type="Pfam" id="PF01058">
    <property type="entry name" value="Oxidored_q6"/>
    <property type="match status" value="1"/>
</dbReference>
<gene>
    <name evidence="3" type="ORF">F8C90_07565</name>
</gene>
<dbReference type="GO" id="GO:0016491">
    <property type="term" value="F:oxidoreductase activity"/>
    <property type="evidence" value="ECO:0007669"/>
    <property type="project" value="UniProtKB-KW"/>
</dbReference>
<dbReference type="OrthoDB" id="9787729at2"/>
<accession>A0A6N6NLG5</accession>
<dbReference type="Proteomes" id="UP000468668">
    <property type="component" value="Unassembled WGS sequence"/>
</dbReference>
<name>A0A6N6NLG5_9ACTN</name>
<protein>
    <submittedName>
        <fullName evidence="3">NADH:ubiquinone oxidoreductase</fullName>
    </submittedName>
</protein>
<dbReference type="InterPro" id="IPR051349">
    <property type="entry name" value="Hydrogenase_assoc-protein"/>
</dbReference>
<reference evidence="3 4" key="1">
    <citation type="submission" date="2019-09" db="EMBL/GenBank/DDBJ databases">
        <title>Whole genome shotgun sequencing (WGS) of Ellagibacter isourolithinifaciens DSM 104140(T) and Adlercreutzia muris DSM 29508(T).</title>
        <authorList>
            <person name="Stoll D.A."/>
            <person name="Danylec N."/>
            <person name="Huch M."/>
        </authorList>
    </citation>
    <scope>NUCLEOTIDE SEQUENCE [LARGE SCALE GENOMIC DNA]</scope>
    <source>
        <strain evidence="3 4">DSM 104140</strain>
    </source>
</reference>
<dbReference type="InterPro" id="IPR006137">
    <property type="entry name" value="NADH_UbQ_OxRdtase-like_20kDa"/>
</dbReference>
<dbReference type="GeneID" id="98658263"/>